<protein>
    <recommendedName>
        <fullName evidence="4">Peptidase inhibitor I78 family protein</fullName>
    </recommendedName>
</protein>
<sequence>MPSRHDEGIPSKYLPHDEFITYFPRSRPLPAAKARQSELAMSEKTVVETTSAGGDNHGGSHPWPWKLTIASSSDLGDNARPSQIAGDVFPPSARNLPVLIRELIGHPCRLLTPSTVVTEELNPNRINILVDEHNVITDIRYG</sequence>
<name>A0A4P7D4D4_9BURK</name>
<dbReference type="Proteomes" id="UP000295727">
    <property type="component" value="Chromosome 4"/>
</dbReference>
<dbReference type="AlphaFoldDB" id="A0A4P7D4D4"/>
<feature type="region of interest" description="Disordered" evidence="1">
    <location>
        <begin position="35"/>
        <end position="63"/>
    </location>
</feature>
<dbReference type="InterPro" id="IPR021719">
    <property type="entry name" value="Prot_inh_I78"/>
</dbReference>
<accession>A0A4P7D4D4</accession>
<proteinExistence type="predicted"/>
<keyword evidence="3" id="KW-1185">Reference proteome</keyword>
<dbReference type="Gene3D" id="3.30.10.10">
    <property type="entry name" value="Trypsin Inhibitor V, subunit A"/>
    <property type="match status" value="1"/>
</dbReference>
<evidence type="ECO:0000256" key="1">
    <source>
        <dbReference type="SAM" id="MobiDB-lite"/>
    </source>
</evidence>
<dbReference type="OrthoDB" id="8724542at2"/>
<organism evidence="2 3">
    <name type="scientific">Paraburkholderia pallida</name>
    <dbReference type="NCBI Taxonomy" id="2547399"/>
    <lineage>
        <taxon>Bacteria</taxon>
        <taxon>Pseudomonadati</taxon>
        <taxon>Pseudomonadota</taxon>
        <taxon>Betaproteobacteria</taxon>
        <taxon>Burkholderiales</taxon>
        <taxon>Burkholderiaceae</taxon>
        <taxon>Paraburkholderia</taxon>
    </lineage>
</organism>
<gene>
    <name evidence="2" type="ORF">E1956_41635</name>
</gene>
<evidence type="ECO:0000313" key="3">
    <source>
        <dbReference type="Proteomes" id="UP000295727"/>
    </source>
</evidence>
<reference evidence="2 3" key="1">
    <citation type="submission" date="2019-03" db="EMBL/GenBank/DDBJ databases">
        <title>Paraburkholderia sp. 7MH5, isolated from subtropical forest soil.</title>
        <authorList>
            <person name="Gao Z.-H."/>
            <person name="Qiu L.-H."/>
        </authorList>
    </citation>
    <scope>NUCLEOTIDE SEQUENCE [LARGE SCALE GENOMIC DNA]</scope>
    <source>
        <strain evidence="2 3">7MH5</strain>
    </source>
</reference>
<dbReference type="EMBL" id="CP038151">
    <property type="protein sequence ID" value="QBR03616.1"/>
    <property type="molecule type" value="Genomic_DNA"/>
</dbReference>
<dbReference type="KEGG" id="ppai:E1956_41635"/>
<evidence type="ECO:0008006" key="4">
    <source>
        <dbReference type="Google" id="ProtNLM"/>
    </source>
</evidence>
<dbReference type="Pfam" id="PF11720">
    <property type="entry name" value="Inhibitor_I78"/>
    <property type="match status" value="1"/>
</dbReference>
<evidence type="ECO:0000313" key="2">
    <source>
        <dbReference type="EMBL" id="QBR03616.1"/>
    </source>
</evidence>